<evidence type="ECO:0000256" key="8">
    <source>
        <dbReference type="ARBA" id="ARBA00023014"/>
    </source>
</evidence>
<gene>
    <name evidence="11" type="primary">106064308</name>
</gene>
<keyword evidence="6" id="KW-0560">Oxidoreductase</keyword>
<comment type="similarity">
    <text evidence="2">Belongs to the xanthine dehydrogenase family.</text>
</comment>
<comment type="cofactor">
    <cofactor evidence="9">
        <name>[2Fe-2S] cluster</name>
        <dbReference type="ChEBI" id="CHEBI:190135"/>
    </cofactor>
</comment>
<dbReference type="InterPro" id="IPR022407">
    <property type="entry name" value="OxRdtase_Mopterin_BS"/>
</dbReference>
<proteinExistence type="inferred from homology"/>
<reference evidence="11" key="1">
    <citation type="submission" date="2020-05" db="UniProtKB">
        <authorList>
            <consortium name="EnsemblMetazoa"/>
        </authorList>
    </citation>
    <scope>IDENTIFICATION</scope>
    <source>
        <strain evidence="11">BB02</strain>
    </source>
</reference>
<dbReference type="InterPro" id="IPR036856">
    <property type="entry name" value="Ald_Oxase/Xan_DH_a/b_sf"/>
</dbReference>
<dbReference type="SUPFAM" id="SSF54665">
    <property type="entry name" value="CO dehydrogenase molybdoprotein N-domain-like"/>
    <property type="match status" value="1"/>
</dbReference>
<evidence type="ECO:0000256" key="6">
    <source>
        <dbReference type="ARBA" id="ARBA00023002"/>
    </source>
</evidence>
<evidence type="ECO:0000256" key="1">
    <source>
        <dbReference type="ARBA" id="ARBA00001924"/>
    </source>
</evidence>
<dbReference type="InterPro" id="IPR016208">
    <property type="entry name" value="Ald_Oxase/xanthine_DH-like"/>
</dbReference>
<dbReference type="Gene3D" id="3.90.1170.50">
    <property type="entry name" value="Aldehyde oxidase/xanthine dehydrogenase, a/b hammerhead"/>
    <property type="match status" value="1"/>
</dbReference>
<evidence type="ECO:0000256" key="4">
    <source>
        <dbReference type="ARBA" id="ARBA00022714"/>
    </source>
</evidence>
<dbReference type="KEGG" id="bgt:106064308"/>
<dbReference type="AlphaFoldDB" id="A0A2C9L5K1"/>
<evidence type="ECO:0000259" key="10">
    <source>
        <dbReference type="Pfam" id="PF02738"/>
    </source>
</evidence>
<evidence type="ECO:0000256" key="5">
    <source>
        <dbReference type="ARBA" id="ARBA00022723"/>
    </source>
</evidence>
<evidence type="ECO:0000256" key="7">
    <source>
        <dbReference type="ARBA" id="ARBA00023004"/>
    </source>
</evidence>
<dbReference type="GO" id="GO:0005506">
    <property type="term" value="F:iron ion binding"/>
    <property type="evidence" value="ECO:0007669"/>
    <property type="project" value="InterPro"/>
</dbReference>
<dbReference type="Gene3D" id="3.30.365.10">
    <property type="entry name" value="Aldehyde oxidase/xanthine dehydrogenase, molybdopterin binding domain"/>
    <property type="match status" value="2"/>
</dbReference>
<evidence type="ECO:0000256" key="9">
    <source>
        <dbReference type="ARBA" id="ARBA00034078"/>
    </source>
</evidence>
<comment type="cofactor">
    <cofactor evidence="1">
        <name>Mo-molybdopterin</name>
        <dbReference type="ChEBI" id="CHEBI:71302"/>
    </cofactor>
</comment>
<dbReference type="SUPFAM" id="SSF56003">
    <property type="entry name" value="Molybdenum cofactor-binding domain"/>
    <property type="match status" value="1"/>
</dbReference>
<keyword evidence="7" id="KW-0408">Iron</keyword>
<keyword evidence="8" id="KW-0411">Iron-sulfur</keyword>
<evidence type="ECO:0000313" key="12">
    <source>
        <dbReference type="Proteomes" id="UP000076420"/>
    </source>
</evidence>
<dbReference type="STRING" id="6526.A0A2C9L5K1"/>
<dbReference type="PROSITE" id="PS00559">
    <property type="entry name" value="MOLYBDOPTERIN_EUK"/>
    <property type="match status" value="1"/>
</dbReference>
<dbReference type="InterPro" id="IPR008274">
    <property type="entry name" value="AldOxase/xan_DH_MoCoBD1"/>
</dbReference>
<sequence>VVHEGQVIAAVVAQTLAEAQRGAHSVEVEYEDLEPVLSIKQAIEKNLFFPTPVKLDTGDVEKAFQNCDHVEEGDMHVSAQEHFYLEPQGCVVYPRDAGEIEVVATTQSPTQMQKCLGKVLGLSANRIAVKVKRLGGGFGGKETRTATCLLPAAVAAVKTNKPVRCVLDRDEDMCLTGTRHPAYIKYKIGFNKDGTIVAIDSHLYLNMGHTIDLSPA</sequence>
<dbReference type="VEuPathDB" id="VectorBase:BGLAX_027234"/>
<organism evidence="11 12">
    <name type="scientific">Biomphalaria glabrata</name>
    <name type="common">Bloodfluke planorb</name>
    <name type="synonym">Freshwater snail</name>
    <dbReference type="NCBI Taxonomy" id="6526"/>
    <lineage>
        <taxon>Eukaryota</taxon>
        <taxon>Metazoa</taxon>
        <taxon>Spiralia</taxon>
        <taxon>Lophotrochozoa</taxon>
        <taxon>Mollusca</taxon>
        <taxon>Gastropoda</taxon>
        <taxon>Heterobranchia</taxon>
        <taxon>Euthyneura</taxon>
        <taxon>Panpulmonata</taxon>
        <taxon>Hygrophila</taxon>
        <taxon>Lymnaeoidea</taxon>
        <taxon>Planorbidae</taxon>
        <taxon>Biomphalaria</taxon>
    </lineage>
</organism>
<dbReference type="GO" id="GO:0016491">
    <property type="term" value="F:oxidoreductase activity"/>
    <property type="evidence" value="ECO:0007669"/>
    <property type="project" value="UniProtKB-KW"/>
</dbReference>
<dbReference type="GO" id="GO:0051537">
    <property type="term" value="F:2 iron, 2 sulfur cluster binding"/>
    <property type="evidence" value="ECO:0007669"/>
    <property type="project" value="UniProtKB-KW"/>
</dbReference>
<keyword evidence="5" id="KW-0479">Metal-binding</keyword>
<keyword evidence="4" id="KW-0001">2Fe-2S</keyword>
<dbReference type="PANTHER" id="PTHR45444:SF3">
    <property type="entry name" value="XANTHINE DEHYDROGENASE"/>
    <property type="match status" value="1"/>
</dbReference>
<dbReference type="GO" id="GO:0043546">
    <property type="term" value="F:molybdopterin cofactor binding"/>
    <property type="evidence" value="ECO:0007669"/>
    <property type="project" value="InterPro"/>
</dbReference>
<dbReference type="EnsemblMetazoa" id="BGLB027330-RA">
    <property type="protein sequence ID" value="BGLB027330-PA"/>
    <property type="gene ID" value="BGLB027330"/>
</dbReference>
<dbReference type="VEuPathDB" id="VectorBase:BGLB027330"/>
<evidence type="ECO:0000313" key="11">
    <source>
        <dbReference type="EnsemblMetazoa" id="BGLB027330-PA"/>
    </source>
</evidence>
<dbReference type="Pfam" id="PF02738">
    <property type="entry name" value="MoCoBD_1"/>
    <property type="match status" value="1"/>
</dbReference>
<feature type="domain" description="Aldehyde oxidase/xanthine dehydrogenase first molybdopterin binding" evidence="10">
    <location>
        <begin position="48"/>
        <end position="215"/>
    </location>
</feature>
<accession>A0A2C9L5K1</accession>
<evidence type="ECO:0000256" key="2">
    <source>
        <dbReference type="ARBA" id="ARBA00006849"/>
    </source>
</evidence>
<dbReference type="PANTHER" id="PTHR45444">
    <property type="entry name" value="XANTHINE DEHYDROGENASE"/>
    <property type="match status" value="1"/>
</dbReference>
<dbReference type="InterPro" id="IPR037165">
    <property type="entry name" value="AldOxase/xan_DH_Mopterin-bd_sf"/>
</dbReference>
<name>A0A2C9L5K1_BIOGL</name>
<protein>
    <recommendedName>
        <fullName evidence="10">Aldehyde oxidase/xanthine dehydrogenase first molybdopterin binding domain-containing protein</fullName>
    </recommendedName>
</protein>
<evidence type="ECO:0000256" key="3">
    <source>
        <dbReference type="ARBA" id="ARBA00022505"/>
    </source>
</evidence>
<dbReference type="Proteomes" id="UP000076420">
    <property type="component" value="Unassembled WGS sequence"/>
</dbReference>
<dbReference type="FunFam" id="3.30.365.10:FF:000001">
    <property type="entry name" value="Xanthine dehydrogenase oxidase"/>
    <property type="match status" value="1"/>
</dbReference>
<keyword evidence="3" id="KW-0500">Molybdenum</keyword>